<dbReference type="EMBL" id="CP011971">
    <property type="protein sequence ID" value="AMN48333.1"/>
    <property type="molecule type" value="Genomic_DNA"/>
</dbReference>
<evidence type="ECO:0000313" key="13">
    <source>
        <dbReference type="Proteomes" id="UP000070250"/>
    </source>
</evidence>
<dbReference type="PANTHER" id="PTHR35893:SF3">
    <property type="entry name" value="INNER MEMBRANE PROTEIN"/>
    <property type="match status" value="1"/>
</dbReference>
<keyword evidence="7 9" id="KW-0472">Membrane</keyword>
<keyword evidence="13" id="KW-1185">Reference proteome</keyword>
<keyword evidence="4" id="KW-0997">Cell inner membrane</keyword>
<reference evidence="12 13" key="1">
    <citation type="submission" date="2015-06" db="EMBL/GenBank/DDBJ databases">
        <title>A Comprehensive Approach to Explore the Metabolic and Phylogenetic Diversity of Bacterial Steroid Degradation in the Environment: Testosterone as an Example.</title>
        <authorList>
            <person name="Yang F.-C."/>
            <person name="Chen Y.-L."/>
            <person name="Yu C.-P."/>
            <person name="Tang S.-L."/>
            <person name="Wang P.-H."/>
            <person name="Ismail W."/>
            <person name="Wang C.-H."/>
            <person name="Yang C.-Y."/>
            <person name="Chiang Y.-R."/>
        </authorList>
    </citation>
    <scope>NUCLEOTIDE SEQUENCE [LARGE SCALE GENOMIC DNA]</scope>
    <source>
        <strain evidence="12 13">DSM 18526</strain>
    </source>
</reference>
<gene>
    <name evidence="12" type="ORF">ACG33_14760</name>
</gene>
<comment type="subcellular location">
    <subcellularLocation>
        <location evidence="1">Cell inner membrane</location>
        <topology evidence="1">Single-pass membrane protein</topology>
    </subcellularLocation>
</comment>
<keyword evidence="3" id="KW-1003">Cell membrane</keyword>
<feature type="domain" description="DUF883" evidence="10">
    <location>
        <begin position="8"/>
        <end position="59"/>
    </location>
</feature>
<dbReference type="KEGG" id="sdf:ACG33_14760"/>
<keyword evidence="5 9" id="KW-0812">Transmembrane</keyword>
<dbReference type="Pfam" id="PF05957">
    <property type="entry name" value="DUF883"/>
    <property type="match status" value="1"/>
</dbReference>
<accession>A0A127FD58</accession>
<keyword evidence="8" id="KW-0175">Coiled coil</keyword>
<evidence type="ECO:0000256" key="1">
    <source>
        <dbReference type="ARBA" id="ARBA00004377"/>
    </source>
</evidence>
<evidence type="ECO:0000259" key="10">
    <source>
        <dbReference type="Pfam" id="PF05957"/>
    </source>
</evidence>
<dbReference type="RefSeq" id="WP_066922324.1">
    <property type="nucleotide sequence ID" value="NZ_CP011971.1"/>
</dbReference>
<keyword evidence="6 9" id="KW-1133">Transmembrane helix</keyword>
<feature type="transmembrane region" description="Helical" evidence="9">
    <location>
        <begin position="81"/>
        <end position="99"/>
    </location>
</feature>
<evidence type="ECO:0000256" key="7">
    <source>
        <dbReference type="ARBA" id="ARBA00023136"/>
    </source>
</evidence>
<dbReference type="AlphaFoldDB" id="A0A127FD58"/>
<dbReference type="InterPro" id="IPR043604">
    <property type="entry name" value="DUF883_N"/>
</dbReference>
<protein>
    <submittedName>
        <fullName evidence="12">Membrane protein</fullName>
    </submittedName>
</protein>
<dbReference type="Proteomes" id="UP000070250">
    <property type="component" value="Chromosome"/>
</dbReference>
<evidence type="ECO:0000313" key="12">
    <source>
        <dbReference type="EMBL" id="AMN48333.1"/>
    </source>
</evidence>
<proteinExistence type="inferred from homology"/>
<sequence>MNTEVTTDQLVADLKAVMQDAEALLKATSAQTGEKIQEIRAQAEESLRHARARLSDVEQEALRRAREISDSAEDYVRDNPWQSVGIAAGAGLLLGLLLGRR</sequence>
<evidence type="ECO:0000256" key="9">
    <source>
        <dbReference type="SAM" id="Phobius"/>
    </source>
</evidence>
<dbReference type="InterPro" id="IPR043605">
    <property type="entry name" value="DUF883_C"/>
</dbReference>
<dbReference type="InterPro" id="IPR010279">
    <property type="entry name" value="YqjD/ElaB"/>
</dbReference>
<dbReference type="GO" id="GO:0005886">
    <property type="term" value="C:plasma membrane"/>
    <property type="evidence" value="ECO:0007669"/>
    <property type="project" value="UniProtKB-SubCell"/>
</dbReference>
<dbReference type="Pfam" id="PF19029">
    <property type="entry name" value="DUF883_C"/>
    <property type="match status" value="1"/>
</dbReference>
<dbReference type="PATRIC" id="fig|465721.4.peg.3156"/>
<name>A0A127FD58_STEDE</name>
<evidence type="ECO:0000256" key="3">
    <source>
        <dbReference type="ARBA" id="ARBA00022475"/>
    </source>
</evidence>
<evidence type="ECO:0000256" key="8">
    <source>
        <dbReference type="SAM" id="Coils"/>
    </source>
</evidence>
<evidence type="ECO:0000256" key="5">
    <source>
        <dbReference type="ARBA" id="ARBA00022692"/>
    </source>
</evidence>
<dbReference type="STRING" id="465721.ACG33_14760"/>
<evidence type="ECO:0000259" key="11">
    <source>
        <dbReference type="Pfam" id="PF19029"/>
    </source>
</evidence>
<comment type="similarity">
    <text evidence="2">Belongs to the ElaB/YgaM/YqjD family.</text>
</comment>
<evidence type="ECO:0000256" key="6">
    <source>
        <dbReference type="ARBA" id="ARBA00022989"/>
    </source>
</evidence>
<evidence type="ECO:0000256" key="2">
    <source>
        <dbReference type="ARBA" id="ARBA00010423"/>
    </source>
</evidence>
<organism evidence="12 13">
    <name type="scientific">Steroidobacter denitrificans</name>
    <dbReference type="NCBI Taxonomy" id="465721"/>
    <lineage>
        <taxon>Bacteria</taxon>
        <taxon>Pseudomonadati</taxon>
        <taxon>Pseudomonadota</taxon>
        <taxon>Gammaproteobacteria</taxon>
        <taxon>Steroidobacterales</taxon>
        <taxon>Steroidobacteraceae</taxon>
        <taxon>Steroidobacter</taxon>
    </lineage>
</organism>
<dbReference type="GO" id="GO:0043022">
    <property type="term" value="F:ribosome binding"/>
    <property type="evidence" value="ECO:0007669"/>
    <property type="project" value="InterPro"/>
</dbReference>
<dbReference type="PANTHER" id="PTHR35893">
    <property type="entry name" value="INNER MEMBRANE PROTEIN-RELATED"/>
    <property type="match status" value="1"/>
</dbReference>
<feature type="domain" description="DUF883" evidence="11">
    <location>
        <begin position="72"/>
        <end position="101"/>
    </location>
</feature>
<dbReference type="OrthoDB" id="7065551at2"/>
<feature type="coiled-coil region" evidence="8">
    <location>
        <begin position="11"/>
        <end position="60"/>
    </location>
</feature>
<evidence type="ECO:0000256" key="4">
    <source>
        <dbReference type="ARBA" id="ARBA00022519"/>
    </source>
</evidence>